<dbReference type="Pfam" id="PF13424">
    <property type="entry name" value="TPR_12"/>
    <property type="match status" value="1"/>
</dbReference>
<dbReference type="PANTHER" id="PTHR45586:SF1">
    <property type="entry name" value="LIPOPOLYSACCHARIDE ASSEMBLY PROTEIN B"/>
    <property type="match status" value="1"/>
</dbReference>
<protein>
    <submittedName>
        <fullName evidence="4">Lipopolysaccharide assembly protein B</fullName>
    </submittedName>
</protein>
<name>A0A5J4SYV5_9ZZZZ</name>
<evidence type="ECO:0000256" key="3">
    <source>
        <dbReference type="SAM" id="Coils"/>
    </source>
</evidence>
<reference evidence="4" key="1">
    <citation type="submission" date="2019-03" db="EMBL/GenBank/DDBJ databases">
        <title>Single cell metagenomics reveals metabolic interactions within the superorganism composed of flagellate Streblomastix strix and complex community of Bacteroidetes bacteria on its surface.</title>
        <authorList>
            <person name="Treitli S.C."/>
            <person name="Kolisko M."/>
            <person name="Husnik F."/>
            <person name="Keeling P."/>
            <person name="Hampl V."/>
        </authorList>
    </citation>
    <scope>NUCLEOTIDE SEQUENCE</scope>
    <source>
        <strain evidence="4">STM</strain>
    </source>
</reference>
<evidence type="ECO:0000256" key="2">
    <source>
        <dbReference type="ARBA" id="ARBA00022803"/>
    </source>
</evidence>
<dbReference type="SMART" id="SM00028">
    <property type="entry name" value="TPR"/>
    <property type="match status" value="9"/>
</dbReference>
<comment type="caution">
    <text evidence="4">The sequence shown here is derived from an EMBL/GenBank/DDBJ whole genome shotgun (WGS) entry which is preliminary data.</text>
</comment>
<dbReference type="AlphaFoldDB" id="A0A5J4SYV5"/>
<feature type="coiled-coil region" evidence="3">
    <location>
        <begin position="103"/>
        <end position="130"/>
    </location>
</feature>
<keyword evidence="3" id="KW-0175">Coiled coil</keyword>
<dbReference type="EMBL" id="SNRY01000014">
    <property type="protein sequence ID" value="KAA6351409.1"/>
    <property type="molecule type" value="Genomic_DNA"/>
</dbReference>
<keyword evidence="2" id="KW-0802">TPR repeat</keyword>
<dbReference type="Gene3D" id="1.25.40.10">
    <property type="entry name" value="Tetratricopeptide repeat domain"/>
    <property type="match status" value="3"/>
</dbReference>
<gene>
    <name evidence="4" type="ORF">EZS27_001218</name>
</gene>
<evidence type="ECO:0000313" key="4">
    <source>
        <dbReference type="EMBL" id="KAA6351409.1"/>
    </source>
</evidence>
<accession>A0A5J4SYV5</accession>
<dbReference type="SUPFAM" id="SSF48452">
    <property type="entry name" value="TPR-like"/>
    <property type="match status" value="3"/>
</dbReference>
<dbReference type="InterPro" id="IPR019734">
    <property type="entry name" value="TPR_rpt"/>
</dbReference>
<dbReference type="Pfam" id="PF14559">
    <property type="entry name" value="TPR_19"/>
    <property type="match status" value="1"/>
</dbReference>
<proteinExistence type="predicted"/>
<dbReference type="PANTHER" id="PTHR45586">
    <property type="entry name" value="TPR REPEAT-CONTAINING PROTEIN PA4667"/>
    <property type="match status" value="1"/>
</dbReference>
<dbReference type="Pfam" id="PF13181">
    <property type="entry name" value="TPR_8"/>
    <property type="match status" value="2"/>
</dbReference>
<keyword evidence="1" id="KW-0677">Repeat</keyword>
<dbReference type="InterPro" id="IPR011990">
    <property type="entry name" value="TPR-like_helical_dom_sf"/>
</dbReference>
<dbReference type="InterPro" id="IPR051012">
    <property type="entry name" value="CellSynth/LPSAsmb/PSIAsmb"/>
</dbReference>
<dbReference type="PROSITE" id="PS50005">
    <property type="entry name" value="TPR"/>
    <property type="match status" value="1"/>
</dbReference>
<evidence type="ECO:0000256" key="1">
    <source>
        <dbReference type="ARBA" id="ARBA00022737"/>
    </source>
</evidence>
<sequence length="482" mass="55629">MNNANTPPEDDYQELVQLITRYESMKSNKQFYLDAEQILEIAEWYELHDKPDEAYEVLTYGLSWHPDHTGILVTLAYSYIDKGKPEEAKRIAILIEDEYSVEAKMLRAELLLAENQVLEAEAILDTLEDEADANLCLNVASLYIQADHFSHGLLWLQKAALFAPEDEDLIWTIAECCHNIGKNEEAIHYFNILIDQQPYSADSWAGLAKVYFTQELYDKAVEACDFALVADAGFYDAHLFKAHSLYQLGNYEESIKEYRYVLAQGDYFSEYVYAYIGACYCEMQEWEQACAYYKKALQGASELDESKKVEVYINLATCLYRIGRFDKAHELCDTMETLFPDFFDSYLLNGRIYSEEENKEKAGECWDKVLNKSTNDVSVLTQIGEYCLDMGDLVRAKTALERAISMNPNGMIIKMYLILTYVRLKDWKSLLKIHQQLNIPTGDKLETFIREYFGEDESLSSEVLETIGKFEQKVKKKNKPSI</sequence>
<organism evidence="4">
    <name type="scientific">termite gut metagenome</name>
    <dbReference type="NCBI Taxonomy" id="433724"/>
    <lineage>
        <taxon>unclassified sequences</taxon>
        <taxon>metagenomes</taxon>
        <taxon>organismal metagenomes</taxon>
    </lineage>
</organism>
<dbReference type="Pfam" id="PF13432">
    <property type="entry name" value="TPR_16"/>
    <property type="match status" value="1"/>
</dbReference>